<keyword evidence="6 7" id="KW-0472">Membrane</keyword>
<reference evidence="9 10" key="1">
    <citation type="submission" date="2018-07" db="EMBL/GenBank/DDBJ databases">
        <title>Genomic Encyclopedia of Type Strains, Phase III (KMG-III): the genomes of soil and plant-associated and newly described type strains.</title>
        <authorList>
            <person name="Whitman W."/>
        </authorList>
    </citation>
    <scope>NUCLEOTIDE SEQUENCE [LARGE SCALE GENOMIC DNA]</scope>
    <source>
        <strain evidence="9 10">CECT 7506</strain>
    </source>
</reference>
<feature type="transmembrane region" description="Helical" evidence="7">
    <location>
        <begin position="203"/>
        <end position="225"/>
    </location>
</feature>
<evidence type="ECO:0000313" key="9">
    <source>
        <dbReference type="EMBL" id="RCW43346.1"/>
    </source>
</evidence>
<sequence>MKEMAVPQSADNIRPKPAALKKGRALKSKRSAYLLPSGFGVLFLLIWQLKGFHKVFHLEQYQLPIPSSIAVSIRENVDVLWSYSLYTGSEIVGGCLAGSLFGLIAAVAASFFPRTGRGGITLMASLNAVPIVALAPVMNNWFGDGVASKMAIVSVMTMATMAVSAFKGLRSIDPTSIELMNSYAAGKFQIFAKLRFRSALPHVFTALKINMSTSIIGAIVGEFFISSRGLGYLLSDQIKLANMPLAWSCIVIAALLGIILYYIVQVIERLVIPWHIAQRKQ</sequence>
<keyword evidence="5 7" id="KW-1133">Transmembrane helix</keyword>
<evidence type="ECO:0000256" key="7">
    <source>
        <dbReference type="RuleBase" id="RU363032"/>
    </source>
</evidence>
<dbReference type="PROSITE" id="PS50928">
    <property type="entry name" value="ABC_TM1"/>
    <property type="match status" value="1"/>
</dbReference>
<gene>
    <name evidence="9" type="ORF">DFP97_11317</name>
</gene>
<evidence type="ECO:0000256" key="3">
    <source>
        <dbReference type="ARBA" id="ARBA00022475"/>
    </source>
</evidence>
<comment type="subcellular location">
    <subcellularLocation>
        <location evidence="1 7">Cell membrane</location>
        <topology evidence="1 7">Multi-pass membrane protein</topology>
    </subcellularLocation>
</comment>
<organism evidence="9 10">
    <name type="scientific">Paenibacillus prosopidis</name>
    <dbReference type="NCBI Taxonomy" id="630520"/>
    <lineage>
        <taxon>Bacteria</taxon>
        <taxon>Bacillati</taxon>
        <taxon>Bacillota</taxon>
        <taxon>Bacilli</taxon>
        <taxon>Bacillales</taxon>
        <taxon>Paenibacillaceae</taxon>
        <taxon>Paenibacillus</taxon>
    </lineage>
</organism>
<keyword evidence="3" id="KW-1003">Cell membrane</keyword>
<feature type="transmembrane region" description="Helical" evidence="7">
    <location>
        <begin position="119"/>
        <end position="138"/>
    </location>
</feature>
<keyword evidence="2 7" id="KW-0813">Transport</keyword>
<evidence type="ECO:0000313" key="10">
    <source>
        <dbReference type="Proteomes" id="UP000252415"/>
    </source>
</evidence>
<dbReference type="InterPro" id="IPR000515">
    <property type="entry name" value="MetI-like"/>
</dbReference>
<protein>
    <submittedName>
        <fullName evidence="9">NitT/TauT family transport system permease protein</fullName>
    </submittedName>
</protein>
<name>A0A368VTN4_9BACL</name>
<dbReference type="PANTHER" id="PTHR30151">
    <property type="entry name" value="ALKANE SULFONATE ABC TRANSPORTER-RELATED, MEMBRANE SUBUNIT"/>
    <property type="match status" value="1"/>
</dbReference>
<evidence type="ECO:0000259" key="8">
    <source>
        <dbReference type="PROSITE" id="PS50928"/>
    </source>
</evidence>
<dbReference type="Pfam" id="PF00528">
    <property type="entry name" value="BPD_transp_1"/>
    <property type="match status" value="1"/>
</dbReference>
<dbReference type="SUPFAM" id="SSF161098">
    <property type="entry name" value="MetI-like"/>
    <property type="match status" value="1"/>
</dbReference>
<comment type="similarity">
    <text evidence="7">Belongs to the binding-protein-dependent transport system permease family.</text>
</comment>
<feature type="transmembrane region" description="Helical" evidence="7">
    <location>
        <begin position="91"/>
        <end position="112"/>
    </location>
</feature>
<feature type="transmembrane region" description="Helical" evidence="7">
    <location>
        <begin position="245"/>
        <end position="264"/>
    </location>
</feature>
<evidence type="ECO:0000256" key="1">
    <source>
        <dbReference type="ARBA" id="ARBA00004651"/>
    </source>
</evidence>
<dbReference type="AlphaFoldDB" id="A0A368VTN4"/>
<accession>A0A368VTN4</accession>
<comment type="caution">
    <text evidence="9">The sequence shown here is derived from an EMBL/GenBank/DDBJ whole genome shotgun (WGS) entry which is preliminary data.</text>
</comment>
<keyword evidence="10" id="KW-1185">Reference proteome</keyword>
<dbReference type="RefSeq" id="WP_114381939.1">
    <property type="nucleotide sequence ID" value="NZ_QPJD01000013.1"/>
</dbReference>
<evidence type="ECO:0000256" key="6">
    <source>
        <dbReference type="ARBA" id="ARBA00023136"/>
    </source>
</evidence>
<dbReference type="CDD" id="cd06261">
    <property type="entry name" value="TM_PBP2"/>
    <property type="match status" value="1"/>
</dbReference>
<proteinExistence type="inferred from homology"/>
<dbReference type="PANTHER" id="PTHR30151:SF20">
    <property type="entry name" value="ABC TRANSPORTER PERMEASE PROTEIN HI_0355-RELATED"/>
    <property type="match status" value="1"/>
</dbReference>
<dbReference type="EMBL" id="QPJD01000013">
    <property type="protein sequence ID" value="RCW43346.1"/>
    <property type="molecule type" value="Genomic_DNA"/>
</dbReference>
<feature type="domain" description="ABC transmembrane type-1" evidence="8">
    <location>
        <begin position="80"/>
        <end position="268"/>
    </location>
</feature>
<feature type="transmembrane region" description="Helical" evidence="7">
    <location>
        <begin position="150"/>
        <end position="169"/>
    </location>
</feature>
<dbReference type="Gene3D" id="1.10.3720.10">
    <property type="entry name" value="MetI-like"/>
    <property type="match status" value="1"/>
</dbReference>
<dbReference type="OrthoDB" id="9804353at2"/>
<evidence type="ECO:0000256" key="5">
    <source>
        <dbReference type="ARBA" id="ARBA00022989"/>
    </source>
</evidence>
<feature type="transmembrane region" description="Helical" evidence="7">
    <location>
        <begin position="31"/>
        <end position="49"/>
    </location>
</feature>
<dbReference type="InterPro" id="IPR035906">
    <property type="entry name" value="MetI-like_sf"/>
</dbReference>
<evidence type="ECO:0000256" key="2">
    <source>
        <dbReference type="ARBA" id="ARBA00022448"/>
    </source>
</evidence>
<dbReference type="Proteomes" id="UP000252415">
    <property type="component" value="Unassembled WGS sequence"/>
</dbReference>
<keyword evidence="4 7" id="KW-0812">Transmembrane</keyword>
<dbReference type="GO" id="GO:0005886">
    <property type="term" value="C:plasma membrane"/>
    <property type="evidence" value="ECO:0007669"/>
    <property type="project" value="UniProtKB-SubCell"/>
</dbReference>
<evidence type="ECO:0000256" key="4">
    <source>
        <dbReference type="ARBA" id="ARBA00022692"/>
    </source>
</evidence>
<dbReference type="GO" id="GO:0055085">
    <property type="term" value="P:transmembrane transport"/>
    <property type="evidence" value="ECO:0007669"/>
    <property type="project" value="InterPro"/>
</dbReference>